<dbReference type="Proteomes" id="UP000251060">
    <property type="component" value="Unassembled WGS sequence"/>
</dbReference>
<protein>
    <submittedName>
        <fullName evidence="1">Uncharacterized protein</fullName>
    </submittedName>
</protein>
<gene>
    <name evidence="1" type="ORF">B0H22_104106</name>
    <name evidence="2" type="ORF">EDD83_03695</name>
</gene>
<evidence type="ECO:0000313" key="3">
    <source>
        <dbReference type="Proteomes" id="UP000251060"/>
    </source>
</evidence>
<evidence type="ECO:0000313" key="2">
    <source>
        <dbReference type="EMBL" id="RNI10475.1"/>
    </source>
</evidence>
<reference evidence="2 4" key="2">
    <citation type="submission" date="2018-10" db="EMBL/GenBank/DDBJ databases">
        <title>Cultivation of a novel Methanohalophilus strain from Kebrit Deep of the Red Sea and a genomic comparison of members of the genus Methanohalophilus.</title>
        <authorList>
            <person name="Guan Y."/>
            <person name="Ngugi D.K."/>
            <person name="Stingl U."/>
        </authorList>
    </citation>
    <scope>NUCLEOTIDE SEQUENCE [LARGE SCALE GENOMIC DNA]</scope>
    <source>
        <strain evidence="2 4">DSM 10369</strain>
    </source>
</reference>
<dbReference type="EMBL" id="RJJF01000012">
    <property type="protein sequence ID" value="RNI10475.1"/>
    <property type="molecule type" value="Genomic_DNA"/>
</dbReference>
<reference evidence="1 3" key="1">
    <citation type="submission" date="2018-02" db="EMBL/GenBank/DDBJ databases">
        <title>Subsurface microbial communities from deep shales in Ohio and West Virginia, USA.</title>
        <authorList>
            <person name="Wrighton K."/>
        </authorList>
    </citation>
    <scope>NUCLEOTIDE SEQUENCE [LARGE SCALE GENOMIC DNA]</scope>
    <source>
        <strain evidence="1 3">DSM 10369</strain>
    </source>
</reference>
<evidence type="ECO:0000313" key="4">
    <source>
        <dbReference type="Proteomes" id="UP000273978"/>
    </source>
</evidence>
<dbReference type="AlphaFoldDB" id="A0A315B9J1"/>
<name>A0A315B9J1_9EURY</name>
<accession>A0A315B9J1</accession>
<comment type="caution">
    <text evidence="1">The sequence shown here is derived from an EMBL/GenBank/DDBJ whole genome shotgun (WGS) entry which is preliminary data.</text>
</comment>
<evidence type="ECO:0000313" key="1">
    <source>
        <dbReference type="EMBL" id="PQV42849.1"/>
    </source>
</evidence>
<organism evidence="1 3">
    <name type="scientific">Methanohalophilus euhalobius</name>
    <dbReference type="NCBI Taxonomy" id="51203"/>
    <lineage>
        <taxon>Archaea</taxon>
        <taxon>Methanobacteriati</taxon>
        <taxon>Methanobacteriota</taxon>
        <taxon>Stenosarchaea group</taxon>
        <taxon>Methanomicrobia</taxon>
        <taxon>Methanosarcinales</taxon>
        <taxon>Methanosarcinaceae</taxon>
        <taxon>Methanohalophilus</taxon>
    </lineage>
</organism>
<sequence>MFLVWENDTGEIEITLIKIVEDFILDPGINHISKKEATDESVVGLKLFEKPVIGYASANDELFEKFKTDEKITHGRFIPPQEWLGRC</sequence>
<proteinExistence type="predicted"/>
<dbReference type="Proteomes" id="UP000273978">
    <property type="component" value="Unassembled WGS sequence"/>
</dbReference>
<dbReference type="EMBL" id="PVBU01000004">
    <property type="protein sequence ID" value="PQV42849.1"/>
    <property type="molecule type" value="Genomic_DNA"/>
</dbReference>